<dbReference type="PIRSF" id="PIRSF000126">
    <property type="entry name" value="11-beta-HSD1"/>
    <property type="match status" value="1"/>
</dbReference>
<evidence type="ECO:0000256" key="3">
    <source>
        <dbReference type="RuleBase" id="RU000363"/>
    </source>
</evidence>
<name>A0A5C4JDV9_9ACTN</name>
<dbReference type="PANTHER" id="PTHR44196">
    <property type="entry name" value="DEHYDROGENASE/REDUCTASE SDR FAMILY MEMBER 7B"/>
    <property type="match status" value="1"/>
</dbReference>
<dbReference type="PANTHER" id="PTHR44196:SF2">
    <property type="entry name" value="SHORT-CHAIN DEHYDROGENASE-RELATED"/>
    <property type="match status" value="1"/>
</dbReference>
<dbReference type="InterPro" id="IPR036291">
    <property type="entry name" value="NAD(P)-bd_dom_sf"/>
</dbReference>
<evidence type="ECO:0000313" key="4">
    <source>
        <dbReference type="EMBL" id="TMR01169.1"/>
    </source>
</evidence>
<dbReference type="Proteomes" id="UP000309174">
    <property type="component" value="Unassembled WGS sequence"/>
</dbReference>
<gene>
    <name evidence="4" type="ORF">ETD83_15070</name>
</gene>
<organism evidence="4 5">
    <name type="scientific">Actinomadura soli</name>
    <dbReference type="NCBI Taxonomy" id="2508997"/>
    <lineage>
        <taxon>Bacteria</taxon>
        <taxon>Bacillati</taxon>
        <taxon>Actinomycetota</taxon>
        <taxon>Actinomycetes</taxon>
        <taxon>Streptosporangiales</taxon>
        <taxon>Thermomonosporaceae</taxon>
        <taxon>Actinomadura</taxon>
    </lineage>
</organism>
<dbReference type="InterPro" id="IPR002347">
    <property type="entry name" value="SDR_fam"/>
</dbReference>
<dbReference type="AlphaFoldDB" id="A0A5C4JDV9"/>
<dbReference type="PRINTS" id="PR00081">
    <property type="entry name" value="GDHRDH"/>
</dbReference>
<dbReference type="Gene3D" id="3.40.50.720">
    <property type="entry name" value="NAD(P)-binding Rossmann-like Domain"/>
    <property type="match status" value="1"/>
</dbReference>
<evidence type="ECO:0000256" key="2">
    <source>
        <dbReference type="ARBA" id="ARBA00023002"/>
    </source>
</evidence>
<dbReference type="GO" id="GO:0016020">
    <property type="term" value="C:membrane"/>
    <property type="evidence" value="ECO:0007669"/>
    <property type="project" value="TreeGrafter"/>
</dbReference>
<dbReference type="Pfam" id="PF00106">
    <property type="entry name" value="adh_short"/>
    <property type="match status" value="1"/>
</dbReference>
<comment type="similarity">
    <text evidence="1 3">Belongs to the short-chain dehydrogenases/reductases (SDR) family.</text>
</comment>
<evidence type="ECO:0000256" key="1">
    <source>
        <dbReference type="ARBA" id="ARBA00006484"/>
    </source>
</evidence>
<sequence>MPTAFITGATAGIGAAFARRLASDGFDLVLLARDAERLERTAAELGGRYAVRAEALPADLSTEDGLAAAEERVRDDVDLLINNAGFGHNGVFLDVPVSDELTMLKVHCEAVLRLTHAVLPGMLDRGRGGVVNVASAAAFATRGTYGASKAWVVSFSQAAAADIARRSEGRVRVMALCPGYVRTEFHERARMDMSGLPGFMWLDKDDVVAAGLRDLRRGVQVSIPGPQYKAIVGASRFLPRGLVTRISSNTGRTYTGPGLPGRRRLG</sequence>
<dbReference type="CDD" id="cd05233">
    <property type="entry name" value="SDR_c"/>
    <property type="match status" value="1"/>
</dbReference>
<dbReference type="PRINTS" id="PR00080">
    <property type="entry name" value="SDRFAMILY"/>
</dbReference>
<protein>
    <submittedName>
        <fullName evidence="4">SDR family oxidoreductase</fullName>
    </submittedName>
</protein>
<keyword evidence="2" id="KW-0560">Oxidoreductase</keyword>
<keyword evidence="5" id="KW-1185">Reference proteome</keyword>
<evidence type="ECO:0000313" key="5">
    <source>
        <dbReference type="Proteomes" id="UP000309174"/>
    </source>
</evidence>
<proteinExistence type="inferred from homology"/>
<dbReference type="RefSeq" id="WP_138645746.1">
    <property type="nucleotide sequence ID" value="NZ_VCKW01000065.1"/>
</dbReference>
<dbReference type="SUPFAM" id="SSF51735">
    <property type="entry name" value="NAD(P)-binding Rossmann-fold domains"/>
    <property type="match status" value="1"/>
</dbReference>
<dbReference type="EMBL" id="VCKW01000065">
    <property type="protein sequence ID" value="TMR01169.1"/>
    <property type="molecule type" value="Genomic_DNA"/>
</dbReference>
<reference evidence="4 5" key="1">
    <citation type="submission" date="2019-05" db="EMBL/GenBank/DDBJ databases">
        <title>Draft genome sequence of Actinomadura sp. 14C53.</title>
        <authorList>
            <person name="Saricaoglu S."/>
            <person name="Isik K."/>
        </authorList>
    </citation>
    <scope>NUCLEOTIDE SEQUENCE [LARGE SCALE GENOMIC DNA]</scope>
    <source>
        <strain evidence="4 5">14C53</strain>
    </source>
</reference>
<comment type="caution">
    <text evidence="4">The sequence shown here is derived from an EMBL/GenBank/DDBJ whole genome shotgun (WGS) entry which is preliminary data.</text>
</comment>
<dbReference type="GO" id="GO:0016491">
    <property type="term" value="F:oxidoreductase activity"/>
    <property type="evidence" value="ECO:0007669"/>
    <property type="project" value="UniProtKB-KW"/>
</dbReference>
<dbReference type="OrthoDB" id="9810734at2"/>
<accession>A0A5C4JDV9</accession>